<protein>
    <recommendedName>
        <fullName evidence="2">Methyltransferase type 11 domain-containing protein</fullName>
    </recommendedName>
</protein>
<reference evidence="1" key="1">
    <citation type="submission" date="2018-05" db="EMBL/GenBank/DDBJ databases">
        <authorList>
            <person name="Lanie J.A."/>
            <person name="Ng W.-L."/>
            <person name="Kazmierczak K.M."/>
            <person name="Andrzejewski T.M."/>
            <person name="Davidsen T.M."/>
            <person name="Wayne K.J."/>
            <person name="Tettelin H."/>
            <person name="Glass J.I."/>
            <person name="Rusch D."/>
            <person name="Podicherti R."/>
            <person name="Tsui H.-C.T."/>
            <person name="Winkler M.E."/>
        </authorList>
    </citation>
    <scope>NUCLEOTIDE SEQUENCE</scope>
</reference>
<sequence length="69" mass="7910">MKKHNRKTKVYDDDFYEHGFGAPQMSSESAKIYTDHLTNFFLPKSVIDLGCGRGVWLKAFKDRGATKLI</sequence>
<proteinExistence type="predicted"/>
<evidence type="ECO:0008006" key="2">
    <source>
        <dbReference type="Google" id="ProtNLM"/>
    </source>
</evidence>
<feature type="non-terminal residue" evidence="1">
    <location>
        <position position="69"/>
    </location>
</feature>
<dbReference type="Gene3D" id="3.40.50.150">
    <property type="entry name" value="Vaccinia Virus protein VP39"/>
    <property type="match status" value="1"/>
</dbReference>
<organism evidence="1">
    <name type="scientific">marine metagenome</name>
    <dbReference type="NCBI Taxonomy" id="408172"/>
    <lineage>
        <taxon>unclassified sequences</taxon>
        <taxon>metagenomes</taxon>
        <taxon>ecological metagenomes</taxon>
    </lineage>
</organism>
<dbReference type="SUPFAM" id="SSF53335">
    <property type="entry name" value="S-adenosyl-L-methionine-dependent methyltransferases"/>
    <property type="match status" value="1"/>
</dbReference>
<accession>A0A382YT47</accession>
<dbReference type="EMBL" id="UINC01178344">
    <property type="protein sequence ID" value="SVD86446.1"/>
    <property type="molecule type" value="Genomic_DNA"/>
</dbReference>
<dbReference type="AlphaFoldDB" id="A0A382YT47"/>
<name>A0A382YT47_9ZZZZ</name>
<dbReference type="InterPro" id="IPR029063">
    <property type="entry name" value="SAM-dependent_MTases_sf"/>
</dbReference>
<evidence type="ECO:0000313" key="1">
    <source>
        <dbReference type="EMBL" id="SVD86446.1"/>
    </source>
</evidence>
<gene>
    <name evidence="1" type="ORF">METZ01_LOCUS439300</name>
</gene>